<feature type="compositionally biased region" description="Basic and acidic residues" evidence="1">
    <location>
        <begin position="190"/>
        <end position="205"/>
    </location>
</feature>
<comment type="caution">
    <text evidence="2">The sequence shown here is derived from an EMBL/GenBank/DDBJ whole genome shotgun (WGS) entry which is preliminary data.</text>
</comment>
<dbReference type="GO" id="GO:0051536">
    <property type="term" value="F:iron-sulfur cluster binding"/>
    <property type="evidence" value="ECO:0007669"/>
    <property type="project" value="InterPro"/>
</dbReference>
<dbReference type="EMBL" id="JAPNMI010000002">
    <property type="protein sequence ID" value="MCY0788763.1"/>
    <property type="molecule type" value="Genomic_DNA"/>
</dbReference>
<accession>A0A9Q4CKL0</accession>
<evidence type="ECO:0000256" key="1">
    <source>
        <dbReference type="SAM" id="MobiDB-lite"/>
    </source>
</evidence>
<protein>
    <submittedName>
        <fullName evidence="2">Phage minor tail protein L</fullName>
    </submittedName>
</protein>
<dbReference type="GeneID" id="93360795"/>
<dbReference type="NCBIfam" id="TIGR01600">
    <property type="entry name" value="phage_tail_L"/>
    <property type="match status" value="1"/>
</dbReference>
<reference evidence="2" key="1">
    <citation type="submission" date="2022-08" db="EMBL/GenBank/DDBJ databases">
        <authorList>
            <person name="Dale J.L."/>
        </authorList>
    </citation>
    <scope>NUCLEOTIDE SEQUENCE</scope>
    <source>
        <strain evidence="2">2022EL-00758</strain>
    </source>
</reference>
<evidence type="ECO:0000313" key="2">
    <source>
        <dbReference type="EMBL" id="MCY0788763.1"/>
    </source>
</evidence>
<dbReference type="RefSeq" id="WP_036414551.1">
    <property type="nucleotide sequence ID" value="NZ_BFCJ01000105.1"/>
</dbReference>
<dbReference type="Pfam" id="PF05100">
    <property type="entry name" value="Phage_tail_L"/>
    <property type="match status" value="1"/>
</dbReference>
<feature type="region of interest" description="Disordered" evidence="1">
    <location>
        <begin position="184"/>
        <end position="205"/>
    </location>
</feature>
<sequence>MRDIPADMRIAVTQIEQSAMLDLYEVDLSRFGGNVYRFHDGMNGLLKPVIWQGNRYDPYPVQVTGLSMTAQGASARPKMTFANIDGLLTAINNDYDDALGAIVTRRQVMEQYLDAVNFPDGNNQADPSREAVQKFVIEQRENSDSDFVTYVLALPTETDNAQIPARVIQADICPWRYRGQDCGYDGPPVADEKDQPTNDPTKDQCSHKYRGCKLRHSSVLPFGGFLGSNKLG</sequence>
<evidence type="ECO:0000313" key="3">
    <source>
        <dbReference type="Proteomes" id="UP001076655"/>
    </source>
</evidence>
<organism evidence="2 3">
    <name type="scientific">Morganella morganii</name>
    <name type="common">Proteus morganii</name>
    <dbReference type="NCBI Taxonomy" id="582"/>
    <lineage>
        <taxon>Bacteria</taxon>
        <taxon>Pseudomonadati</taxon>
        <taxon>Pseudomonadota</taxon>
        <taxon>Gammaproteobacteria</taxon>
        <taxon>Enterobacterales</taxon>
        <taxon>Morganellaceae</taxon>
        <taxon>Morganella</taxon>
    </lineage>
</organism>
<dbReference type="GO" id="GO:0030430">
    <property type="term" value="C:host cell cytoplasm"/>
    <property type="evidence" value="ECO:0007669"/>
    <property type="project" value="InterPro"/>
</dbReference>
<dbReference type="InterPro" id="IPR006487">
    <property type="entry name" value="Phage_lambda_L"/>
</dbReference>
<dbReference type="Proteomes" id="UP001076655">
    <property type="component" value="Unassembled WGS sequence"/>
</dbReference>
<gene>
    <name evidence="2" type="ORF">N0392_03550</name>
</gene>
<name>A0A9Q4CKL0_MORMO</name>
<dbReference type="AlphaFoldDB" id="A0A9Q4CKL0"/>
<dbReference type="GO" id="GO:0046718">
    <property type="term" value="P:symbiont entry into host cell"/>
    <property type="evidence" value="ECO:0007669"/>
    <property type="project" value="InterPro"/>
</dbReference>
<proteinExistence type="predicted"/>